<dbReference type="Gene3D" id="1.10.287.130">
    <property type="match status" value="1"/>
</dbReference>
<dbReference type="InterPro" id="IPR003594">
    <property type="entry name" value="HATPase_dom"/>
</dbReference>
<evidence type="ECO:0000313" key="8">
    <source>
        <dbReference type="EMBL" id="HGG02773.1"/>
    </source>
</evidence>
<evidence type="ECO:0000256" key="2">
    <source>
        <dbReference type="ARBA" id="ARBA00012438"/>
    </source>
</evidence>
<dbReference type="PANTHER" id="PTHR43065:SF50">
    <property type="entry name" value="HISTIDINE KINASE"/>
    <property type="match status" value="1"/>
</dbReference>
<dbReference type="InterPro" id="IPR036097">
    <property type="entry name" value="HisK_dim/P_sf"/>
</dbReference>
<sequence length="601" mass="66645">MTKALRHINLQKLLSTGGSYGDLWRRSLSKQLLGGFGVALVMVGGATLGVNYALLRSQLKEQVAERALSITRSLQFGTEGSIEAGYISLLDRVVQNYSTLPAVEEIAIVSPEGMTIADSSGLLKNQVYAYKYPQLREAIDQAATTGVETNVRLHRKGKPVLVQILPFTSVLFGTTGKRGVALAIIDLHRLEAELWQTFSTSTLTMLCGTGVILLFMGLLIHHKVIKPLQNLNQAVTASKATGSFSLPEIIPLNEIGFLAQTLDAVFRELEAFEQLQREITQRRQAEAALRESEARERAKSEQLAEAIKNLKQAQAKLIQSEKMSGLGQIAAGIAHEINNPIGFIYTNITFVQEYFEELVELLDAYQKTYPHPPQPIEEIKHKIEYDFILEDFPNILSSMKSGTERIRTIVLSLRNFSRLDESEIKLVDIREGIKNSIMLLHHRIAPLPNLKGEKIGEITVIENYGQLPLVECYPSQLNQVFLNLLNNAIDAIEELWLNGDSTRPAPGEIKISTSILPSERIAITIKDNGIGMPPEVQSRLFEPFFTTKPVGKGTGLGLSVCYEIVVKMHGGELKCHSAFREGTEIVVEIPIRQQNQSSITP</sequence>
<dbReference type="PRINTS" id="PR00344">
    <property type="entry name" value="BCTRLSENSOR"/>
</dbReference>
<evidence type="ECO:0000259" key="7">
    <source>
        <dbReference type="PROSITE" id="PS50109"/>
    </source>
</evidence>
<keyword evidence="6" id="KW-1133">Transmembrane helix</keyword>
<keyword evidence="3 8" id="KW-0418">Kinase</keyword>
<dbReference type="AlphaFoldDB" id="A0A7C3VJE7"/>
<keyword evidence="3 8" id="KW-0808">Transferase</keyword>
<feature type="transmembrane region" description="Helical" evidence="6">
    <location>
        <begin position="32"/>
        <end position="55"/>
    </location>
</feature>
<keyword evidence="4" id="KW-0902">Two-component regulatory system</keyword>
<gene>
    <name evidence="8" type="ORF">ENR15_19560</name>
</gene>
<dbReference type="SUPFAM" id="SSF47384">
    <property type="entry name" value="Homodimeric domain of signal transducing histidine kinase"/>
    <property type="match status" value="1"/>
</dbReference>
<dbReference type="EC" id="2.7.13.3" evidence="2"/>
<dbReference type="SMART" id="SM00387">
    <property type="entry name" value="HATPase_c"/>
    <property type="match status" value="1"/>
</dbReference>
<reference evidence="8" key="1">
    <citation type="journal article" date="2020" name="mSystems">
        <title>Genome- and Community-Level Interaction Insights into Carbon Utilization and Element Cycling Functions of Hydrothermarchaeota in Hydrothermal Sediment.</title>
        <authorList>
            <person name="Zhou Z."/>
            <person name="Liu Y."/>
            <person name="Xu W."/>
            <person name="Pan J."/>
            <person name="Luo Z.H."/>
            <person name="Li M."/>
        </authorList>
    </citation>
    <scope>NUCLEOTIDE SEQUENCE [LARGE SCALE GENOMIC DNA]</scope>
    <source>
        <strain evidence="8">SpSt-374</strain>
    </source>
</reference>
<dbReference type="GO" id="GO:0000155">
    <property type="term" value="F:phosphorelay sensor kinase activity"/>
    <property type="evidence" value="ECO:0007669"/>
    <property type="project" value="InterPro"/>
</dbReference>
<name>A0A7C3VJE7_9CYAN</name>
<dbReference type="InterPro" id="IPR004358">
    <property type="entry name" value="Sig_transdc_His_kin-like_C"/>
</dbReference>
<feature type="transmembrane region" description="Helical" evidence="6">
    <location>
        <begin position="197"/>
        <end position="220"/>
    </location>
</feature>
<feature type="domain" description="Histidine kinase" evidence="7">
    <location>
        <begin position="332"/>
        <end position="593"/>
    </location>
</feature>
<evidence type="ECO:0000256" key="5">
    <source>
        <dbReference type="SAM" id="Coils"/>
    </source>
</evidence>
<evidence type="ECO:0000256" key="3">
    <source>
        <dbReference type="ARBA" id="ARBA00022777"/>
    </source>
</evidence>
<comment type="catalytic activity">
    <reaction evidence="1">
        <text>ATP + protein L-histidine = ADP + protein N-phospho-L-histidine.</text>
        <dbReference type="EC" id="2.7.13.3"/>
    </reaction>
</comment>
<dbReference type="PROSITE" id="PS50109">
    <property type="entry name" value="HIS_KIN"/>
    <property type="match status" value="1"/>
</dbReference>
<dbReference type="InterPro" id="IPR036890">
    <property type="entry name" value="HATPase_C_sf"/>
</dbReference>
<feature type="coiled-coil region" evidence="5">
    <location>
        <begin position="275"/>
        <end position="323"/>
    </location>
</feature>
<dbReference type="Pfam" id="PF02518">
    <property type="entry name" value="HATPase_c"/>
    <property type="match status" value="1"/>
</dbReference>
<dbReference type="PANTHER" id="PTHR43065">
    <property type="entry name" value="SENSOR HISTIDINE KINASE"/>
    <property type="match status" value="1"/>
</dbReference>
<comment type="caution">
    <text evidence="8">The sequence shown here is derived from an EMBL/GenBank/DDBJ whole genome shotgun (WGS) entry which is preliminary data.</text>
</comment>
<dbReference type="Gene3D" id="6.10.340.10">
    <property type="match status" value="1"/>
</dbReference>
<proteinExistence type="predicted"/>
<dbReference type="InterPro" id="IPR005467">
    <property type="entry name" value="His_kinase_dom"/>
</dbReference>
<organism evidence="8">
    <name type="scientific">Planktothricoides sp. SpSt-374</name>
    <dbReference type="NCBI Taxonomy" id="2282167"/>
    <lineage>
        <taxon>Bacteria</taxon>
        <taxon>Bacillati</taxon>
        <taxon>Cyanobacteriota</taxon>
        <taxon>Cyanophyceae</taxon>
        <taxon>Oscillatoriophycideae</taxon>
        <taxon>Oscillatoriales</taxon>
        <taxon>Oscillatoriaceae</taxon>
        <taxon>Planktothricoides</taxon>
    </lineage>
</organism>
<evidence type="ECO:0000256" key="1">
    <source>
        <dbReference type="ARBA" id="ARBA00000085"/>
    </source>
</evidence>
<dbReference type="Gene3D" id="3.30.565.10">
    <property type="entry name" value="Histidine kinase-like ATPase, C-terminal domain"/>
    <property type="match status" value="1"/>
</dbReference>
<keyword evidence="5" id="KW-0175">Coiled coil</keyword>
<accession>A0A7C3VJE7</accession>
<evidence type="ECO:0000256" key="6">
    <source>
        <dbReference type="SAM" id="Phobius"/>
    </source>
</evidence>
<evidence type="ECO:0000256" key="4">
    <source>
        <dbReference type="ARBA" id="ARBA00023012"/>
    </source>
</evidence>
<keyword evidence="6" id="KW-0472">Membrane</keyword>
<dbReference type="SUPFAM" id="SSF55874">
    <property type="entry name" value="ATPase domain of HSP90 chaperone/DNA topoisomerase II/histidine kinase"/>
    <property type="match status" value="1"/>
</dbReference>
<protein>
    <recommendedName>
        <fullName evidence="2">histidine kinase</fullName>
        <ecNumber evidence="2">2.7.13.3</ecNumber>
    </recommendedName>
</protein>
<keyword evidence="6" id="KW-0812">Transmembrane</keyword>
<dbReference type="EMBL" id="DSPX01000198">
    <property type="protein sequence ID" value="HGG02773.1"/>
    <property type="molecule type" value="Genomic_DNA"/>
</dbReference>